<dbReference type="Proteomes" id="UP001500002">
    <property type="component" value="Unassembled WGS sequence"/>
</dbReference>
<comment type="caution">
    <text evidence="2">The sequence shown here is derived from an EMBL/GenBank/DDBJ whole genome shotgun (WGS) entry which is preliminary data.</text>
</comment>
<name>A0ABN2MC98_9MICO</name>
<evidence type="ECO:0000313" key="2">
    <source>
        <dbReference type="EMBL" id="GAA1817763.1"/>
    </source>
</evidence>
<reference evidence="2 3" key="1">
    <citation type="journal article" date="2019" name="Int. J. Syst. Evol. Microbiol.">
        <title>The Global Catalogue of Microorganisms (GCM) 10K type strain sequencing project: providing services to taxonomists for standard genome sequencing and annotation.</title>
        <authorList>
            <consortium name="The Broad Institute Genomics Platform"/>
            <consortium name="The Broad Institute Genome Sequencing Center for Infectious Disease"/>
            <person name="Wu L."/>
            <person name="Ma J."/>
        </authorList>
    </citation>
    <scope>NUCLEOTIDE SEQUENCE [LARGE SCALE GENOMIC DNA]</scope>
    <source>
        <strain evidence="2 3">JCM 14322</strain>
    </source>
</reference>
<evidence type="ECO:0000259" key="1">
    <source>
        <dbReference type="Pfam" id="PF18862"/>
    </source>
</evidence>
<dbReference type="Pfam" id="PF18862">
    <property type="entry name" value="ApeA_NTD1"/>
    <property type="match status" value="1"/>
</dbReference>
<organism evidence="2 3">
    <name type="scientific">Agromyces neolithicus</name>
    <dbReference type="NCBI Taxonomy" id="269420"/>
    <lineage>
        <taxon>Bacteria</taxon>
        <taxon>Bacillati</taxon>
        <taxon>Actinomycetota</taxon>
        <taxon>Actinomycetes</taxon>
        <taxon>Micrococcales</taxon>
        <taxon>Microbacteriaceae</taxon>
        <taxon>Agromyces</taxon>
    </lineage>
</organism>
<dbReference type="InterPro" id="IPR041223">
    <property type="entry name" value="ApeA_NTD"/>
</dbReference>
<dbReference type="EMBL" id="BAAANJ010000015">
    <property type="protein sequence ID" value="GAA1817763.1"/>
    <property type="molecule type" value="Genomic_DNA"/>
</dbReference>
<evidence type="ECO:0000313" key="3">
    <source>
        <dbReference type="Proteomes" id="UP001500002"/>
    </source>
</evidence>
<dbReference type="RefSeq" id="WP_344297106.1">
    <property type="nucleotide sequence ID" value="NZ_BAAANJ010000015.1"/>
</dbReference>
<sequence>MADGVPLNLLLQPGEYRVEWQLPDQSGGVITLQGELELASDRPPRGEAFGDVPVAWMHGVTGLASFPQTYEADKIVGRLLNGFNVVLIDASVQIWFPERAIIHARAALLGREAFTGTDIRVAGIEVQVEGLDAATGIGPISEVKIPMKREEGRRYLDWNWEAVGNPDSTQTWADGDAEVELQFYSSVTAPEGFFFRVTFSPIVLIRPAVPIPFDDAFSGWIEPLRRIISLATGRKEKITYLAVRLLVDDEETRPFQVFGTALHQAPYSSRGNDVLKVERSFLLSPQDMSLLALLRRWQQLQAEHHPLLETYGAMMFAPDQHPRSRLLLLLQALEGMHGHENAADFSMRVLAHTERRDFALAEAGKALSSDAVKFLKRHLSRRPASSLQQVLGETLTAVPVDITPDLEGSDLVDEVMADARKPTNSYDALRLVRNDLAHGTRGYDFQALHAVSTLLDGVVRAHMLRILDCSEEAQRRTQERRR</sequence>
<keyword evidence="3" id="KW-1185">Reference proteome</keyword>
<proteinExistence type="predicted"/>
<protein>
    <recommendedName>
        <fullName evidence="1">ApeA N-terminal domain-containing protein</fullName>
    </recommendedName>
</protein>
<feature type="domain" description="ApeA N-terminal" evidence="1">
    <location>
        <begin position="15"/>
        <end position="268"/>
    </location>
</feature>
<accession>A0ABN2MC98</accession>
<gene>
    <name evidence="2" type="ORF">GCM10009749_29800</name>
</gene>